<dbReference type="Gene3D" id="3.20.20.70">
    <property type="entry name" value="Aldolase class I"/>
    <property type="match status" value="1"/>
</dbReference>
<keyword evidence="2" id="KW-0411">Iron-sulfur</keyword>
<feature type="binding site" evidence="3">
    <location>
        <position position="102"/>
    </location>
    <ligand>
        <name>(3R)-3-methyl-D-ornithine</name>
        <dbReference type="ChEBI" id="CHEBI:64642"/>
    </ligand>
</feature>
<dbReference type="InterPro" id="IPR045567">
    <property type="entry name" value="CofH/MnqC-like_C"/>
</dbReference>
<dbReference type="AlphaFoldDB" id="A0A7Y9PLM8"/>
<name>A0A7Y9PLM8_9BACT</name>
<keyword evidence="2" id="KW-0004">4Fe-4S</keyword>
<dbReference type="SUPFAM" id="SSF102114">
    <property type="entry name" value="Radical SAM enzymes"/>
    <property type="match status" value="1"/>
</dbReference>
<gene>
    <name evidence="5" type="ORF">HDF17_003701</name>
</gene>
<dbReference type="Pfam" id="PF19288">
    <property type="entry name" value="CofH_C"/>
    <property type="match status" value="1"/>
</dbReference>
<dbReference type="PANTHER" id="PTHR43076:SF1">
    <property type="entry name" value="LIPOYL SYNTHASE 2"/>
    <property type="match status" value="1"/>
</dbReference>
<proteinExistence type="predicted"/>
<keyword evidence="2" id="KW-0479">Metal-binding</keyword>
<evidence type="ECO:0000256" key="2">
    <source>
        <dbReference type="ARBA" id="ARBA00022485"/>
    </source>
</evidence>
<dbReference type="PIRSF" id="PIRSF004762">
    <property type="entry name" value="CHP00423"/>
    <property type="match status" value="1"/>
</dbReference>
<dbReference type="RefSeq" id="WP_179493198.1">
    <property type="nucleotide sequence ID" value="NZ_JACCCW010000002.1"/>
</dbReference>
<dbReference type="GO" id="GO:0051539">
    <property type="term" value="F:4 iron, 4 sulfur cluster binding"/>
    <property type="evidence" value="ECO:0007669"/>
    <property type="project" value="UniProtKB-KW"/>
</dbReference>
<dbReference type="InterPro" id="IPR058240">
    <property type="entry name" value="rSAM_sf"/>
</dbReference>
<accession>A0A7Y9PLM8</accession>
<dbReference type="Proteomes" id="UP000589520">
    <property type="component" value="Unassembled WGS sequence"/>
</dbReference>
<dbReference type="InterPro" id="IPR013785">
    <property type="entry name" value="Aldolase_TIM"/>
</dbReference>
<evidence type="ECO:0000313" key="5">
    <source>
        <dbReference type="EMBL" id="NYF81381.1"/>
    </source>
</evidence>
<dbReference type="GO" id="GO:0044689">
    <property type="term" value="F:7,8-didemethyl-8-hydroxy-5-deazariboflavin synthase activity"/>
    <property type="evidence" value="ECO:0007669"/>
    <property type="project" value="TreeGrafter"/>
</dbReference>
<dbReference type="PANTHER" id="PTHR43076">
    <property type="entry name" value="FO SYNTHASE (COFH)"/>
    <property type="match status" value="1"/>
</dbReference>
<dbReference type="InterPro" id="IPR034405">
    <property type="entry name" value="F420"/>
</dbReference>
<evidence type="ECO:0000313" key="6">
    <source>
        <dbReference type="Proteomes" id="UP000589520"/>
    </source>
</evidence>
<feature type="domain" description="CofH/MqnC-like C-terminal" evidence="4">
    <location>
        <begin position="201"/>
        <end position="307"/>
    </location>
</feature>
<protein>
    <submittedName>
        <fullName evidence="5">Cyclic dehypoxanthinyl futalosine synthase</fullName>
        <ecNumber evidence="5">1.21.98.1</ecNumber>
    </submittedName>
</protein>
<keyword evidence="2" id="KW-0408">Iron</keyword>
<evidence type="ECO:0000256" key="1">
    <source>
        <dbReference type="ARBA" id="ARBA00001966"/>
    </source>
</evidence>
<dbReference type="EMBL" id="JACCCW010000002">
    <property type="protein sequence ID" value="NYF81381.1"/>
    <property type="molecule type" value="Genomic_DNA"/>
</dbReference>
<keyword evidence="5" id="KW-0560">Oxidoreductase</keyword>
<dbReference type="EC" id="1.21.98.1" evidence="5"/>
<sequence length="312" mass="33549">MGISREQALDCFSSDDLIGIGMEADAVRRELHPESVVSYVVDRAICHTTPGFETRIEEAVALGATGIVLRGSVQPGMTIASFEKMLAGIHNQFPSLWLHGLSATEVVAIAVQSGLTVRETLVRLRSAGLGSISGSDAGILDDAVQTAEKRCSASEWLELHRTAHGIGIRTTASMLFGAGETMEHRVHHLTALRQLQEETGGFTAFVPAAFQPVAAGMRGFEEATAVEYLKTLAISRMVLDNLSHIQADWSAQGLKVLQMALRFGANDVGSVMPGESIVAADGTTGEDLRRVIRGAGFRPVERDTLYRTMFLN</sequence>
<keyword evidence="6" id="KW-1185">Reference proteome</keyword>
<organism evidence="5 6">
    <name type="scientific">Granulicella arctica</name>
    <dbReference type="NCBI Taxonomy" id="940613"/>
    <lineage>
        <taxon>Bacteria</taxon>
        <taxon>Pseudomonadati</taxon>
        <taxon>Acidobacteriota</taxon>
        <taxon>Terriglobia</taxon>
        <taxon>Terriglobales</taxon>
        <taxon>Acidobacteriaceae</taxon>
        <taxon>Granulicella</taxon>
    </lineage>
</organism>
<dbReference type="GO" id="GO:0016491">
    <property type="term" value="F:oxidoreductase activity"/>
    <property type="evidence" value="ECO:0007669"/>
    <property type="project" value="UniProtKB-KW"/>
</dbReference>
<comment type="caution">
    <text evidence="5">The sequence shown here is derived from an EMBL/GenBank/DDBJ whole genome shotgun (WGS) entry which is preliminary data.</text>
</comment>
<comment type="cofactor">
    <cofactor evidence="1">
        <name>[4Fe-4S] cluster</name>
        <dbReference type="ChEBI" id="CHEBI:49883"/>
    </cofactor>
</comment>
<feature type="binding site" evidence="3">
    <location>
        <position position="270"/>
    </location>
    <ligand>
        <name>(3R)-3-methyl-D-ornithine</name>
        <dbReference type="ChEBI" id="CHEBI:64642"/>
    </ligand>
</feature>
<reference evidence="5 6" key="1">
    <citation type="submission" date="2020-07" db="EMBL/GenBank/DDBJ databases">
        <title>Genomic Encyclopedia of Type Strains, Phase IV (KMG-V): Genome sequencing to study the core and pangenomes of soil and plant-associated prokaryotes.</title>
        <authorList>
            <person name="Whitman W."/>
        </authorList>
    </citation>
    <scope>NUCLEOTIDE SEQUENCE [LARGE SCALE GENOMIC DNA]</scope>
    <source>
        <strain evidence="5 6">X4EP2</strain>
    </source>
</reference>
<evidence type="ECO:0000256" key="3">
    <source>
        <dbReference type="PIRSR" id="PIRSR004762-2"/>
    </source>
</evidence>
<evidence type="ECO:0000259" key="4">
    <source>
        <dbReference type="Pfam" id="PF19288"/>
    </source>
</evidence>